<accession>A0A6G9XJJ8</accession>
<feature type="compositionally biased region" description="Pro residues" evidence="1">
    <location>
        <begin position="253"/>
        <end position="264"/>
    </location>
</feature>
<gene>
    <name evidence="3" type="ORF">F5X71_00950</name>
</gene>
<evidence type="ECO:0000256" key="2">
    <source>
        <dbReference type="SAM" id="Phobius"/>
    </source>
</evidence>
<dbReference type="AlphaFoldDB" id="A0A6G9XJJ8"/>
<proteinExistence type="predicted"/>
<keyword evidence="2" id="KW-1133">Transmembrane helix</keyword>
<feature type="region of interest" description="Disordered" evidence="1">
    <location>
        <begin position="182"/>
        <end position="274"/>
    </location>
</feature>
<keyword evidence="2" id="KW-0812">Transmembrane</keyword>
<dbReference type="RefSeq" id="WP_167460236.1">
    <property type="nucleotide sequence ID" value="NZ_CP046171.1"/>
</dbReference>
<organism evidence="3 4">
    <name type="scientific">Nocardia brasiliensis</name>
    <dbReference type="NCBI Taxonomy" id="37326"/>
    <lineage>
        <taxon>Bacteria</taxon>
        <taxon>Bacillati</taxon>
        <taxon>Actinomycetota</taxon>
        <taxon>Actinomycetes</taxon>
        <taxon>Mycobacteriales</taxon>
        <taxon>Nocardiaceae</taxon>
        <taxon>Nocardia</taxon>
    </lineage>
</organism>
<dbReference type="EMBL" id="CP046171">
    <property type="protein sequence ID" value="QIS01085.1"/>
    <property type="molecule type" value="Genomic_DNA"/>
</dbReference>
<reference evidence="3 4" key="1">
    <citation type="journal article" date="2019" name="ACS Chem. Biol.">
        <title>Identification and Mobilization of a Cryptic Antibiotic Biosynthesis Gene Locus from a Human-Pathogenic Nocardia Isolate.</title>
        <authorList>
            <person name="Herisse M."/>
            <person name="Ishida K."/>
            <person name="Porter J.L."/>
            <person name="Howden B."/>
            <person name="Hertweck C."/>
            <person name="Stinear T.P."/>
            <person name="Pidot S.J."/>
        </authorList>
    </citation>
    <scope>NUCLEOTIDE SEQUENCE [LARGE SCALE GENOMIC DNA]</scope>
    <source>
        <strain evidence="3 4">AUSMDU00024985</strain>
    </source>
</reference>
<protein>
    <submittedName>
        <fullName evidence="3">Uncharacterized protein</fullName>
    </submittedName>
</protein>
<evidence type="ECO:0000256" key="1">
    <source>
        <dbReference type="SAM" id="MobiDB-lite"/>
    </source>
</evidence>
<sequence>MTSPQYPGGYQPYSGYPGVVPAPSGATAITAGVLACVGAVGQLLGGVVNLVFGIVDIGHELSEYDSTGLLGQSWYRGFALVTGAAALVTGVVLGLGAIALLRRKQSGRTLVVAGCAGVLGIGIISYALVQSAGGSWDTAIGLTSGISGLVGLMFPICTVVLALVPATTRWLAHTPPAYPYAPAQGAPWPQQPQTQGPAQPNWQAPPQVPGGQPTWGAPGVAPQAAWPEPSASTPPAAWGPAESPGTRPEDSAVPPPAAPAPPSPDDVVKRPPSA</sequence>
<evidence type="ECO:0000313" key="4">
    <source>
        <dbReference type="Proteomes" id="UP000501705"/>
    </source>
</evidence>
<feature type="transmembrane region" description="Helical" evidence="2">
    <location>
        <begin position="31"/>
        <end position="54"/>
    </location>
</feature>
<feature type="transmembrane region" description="Helical" evidence="2">
    <location>
        <begin position="140"/>
        <end position="164"/>
    </location>
</feature>
<evidence type="ECO:0000313" key="3">
    <source>
        <dbReference type="EMBL" id="QIS01085.1"/>
    </source>
</evidence>
<keyword evidence="2" id="KW-0472">Membrane</keyword>
<feature type="transmembrane region" description="Helical" evidence="2">
    <location>
        <begin position="74"/>
        <end position="98"/>
    </location>
</feature>
<name>A0A6G9XJJ8_NOCBR</name>
<feature type="compositionally biased region" description="Low complexity" evidence="1">
    <location>
        <begin position="182"/>
        <end position="200"/>
    </location>
</feature>
<feature type="transmembrane region" description="Helical" evidence="2">
    <location>
        <begin position="110"/>
        <end position="128"/>
    </location>
</feature>
<dbReference type="Proteomes" id="UP000501705">
    <property type="component" value="Chromosome"/>
</dbReference>